<evidence type="ECO:0000313" key="4">
    <source>
        <dbReference type="Proteomes" id="UP000249757"/>
    </source>
</evidence>
<keyword evidence="4" id="KW-1185">Reference proteome</keyword>
<feature type="compositionally biased region" description="Low complexity" evidence="1">
    <location>
        <begin position="17"/>
        <end position="33"/>
    </location>
</feature>
<feature type="compositionally biased region" description="Polar residues" evidence="1">
    <location>
        <begin position="42"/>
        <end position="53"/>
    </location>
</feature>
<name>A0A922SRH7_9PLEO</name>
<accession>A0A922SRH7</accession>
<feature type="region of interest" description="Disordered" evidence="1">
    <location>
        <begin position="1"/>
        <end position="59"/>
    </location>
</feature>
<dbReference type="EMBL" id="NRDI02000009">
    <property type="protein sequence ID" value="KAI1513656.1"/>
    <property type="molecule type" value="Genomic_DNA"/>
</dbReference>
<evidence type="ECO:0000313" key="3">
    <source>
        <dbReference type="EMBL" id="KAI1513656.1"/>
    </source>
</evidence>
<feature type="region of interest" description="Disordered" evidence="1">
    <location>
        <begin position="69"/>
        <end position="88"/>
    </location>
</feature>
<dbReference type="Proteomes" id="UP000249757">
    <property type="component" value="Unassembled WGS sequence"/>
</dbReference>
<organism evidence="3 4">
    <name type="scientific">Pyrenophora tritici-repentis</name>
    <dbReference type="NCBI Taxonomy" id="45151"/>
    <lineage>
        <taxon>Eukaryota</taxon>
        <taxon>Fungi</taxon>
        <taxon>Dikarya</taxon>
        <taxon>Ascomycota</taxon>
        <taxon>Pezizomycotina</taxon>
        <taxon>Dothideomycetes</taxon>
        <taxon>Pleosporomycetidae</taxon>
        <taxon>Pleosporales</taxon>
        <taxon>Pleosporineae</taxon>
        <taxon>Pleosporaceae</taxon>
        <taxon>Pyrenophora</taxon>
    </lineage>
</organism>
<keyword evidence="2" id="KW-0812">Transmembrane</keyword>
<evidence type="ECO:0000256" key="1">
    <source>
        <dbReference type="SAM" id="MobiDB-lite"/>
    </source>
</evidence>
<feature type="region of interest" description="Disordered" evidence="1">
    <location>
        <begin position="102"/>
        <end position="125"/>
    </location>
</feature>
<feature type="compositionally biased region" description="Polar residues" evidence="1">
    <location>
        <begin position="1"/>
        <end position="16"/>
    </location>
</feature>
<comment type="caution">
    <text evidence="3">The sequence shown here is derived from an EMBL/GenBank/DDBJ whole genome shotgun (WGS) entry which is preliminary data.</text>
</comment>
<reference evidence="4" key="1">
    <citation type="journal article" date="2022" name="Microb. Genom.">
        <title>A global pangenome for the wheat fungal pathogen Pyrenophora tritici-repentis and prediction of effector protein structural homology.</title>
        <authorList>
            <person name="Moolhuijzen P.M."/>
            <person name="See P.T."/>
            <person name="Shi G."/>
            <person name="Powell H.R."/>
            <person name="Cockram J."/>
            <person name="Jorgensen L.N."/>
            <person name="Benslimane H."/>
            <person name="Strelkov S.E."/>
            <person name="Turner J."/>
            <person name="Liu Z."/>
            <person name="Moffat C.S."/>
        </authorList>
    </citation>
    <scope>NUCLEOTIDE SEQUENCE [LARGE SCALE GENOMIC DNA]</scope>
</reference>
<dbReference type="AlphaFoldDB" id="A0A922SRH7"/>
<keyword evidence="2" id="KW-0472">Membrane</keyword>
<feature type="region of interest" description="Disordered" evidence="1">
    <location>
        <begin position="185"/>
        <end position="207"/>
    </location>
</feature>
<keyword evidence="2" id="KW-1133">Transmembrane helix</keyword>
<feature type="transmembrane region" description="Helical" evidence="2">
    <location>
        <begin position="252"/>
        <end position="273"/>
    </location>
</feature>
<sequence>MSPHSPNTDPNTEPNCSSSPSITTTATTTSLPTDSPPPYTRTDPQPQKSNSSPPAYLPHLMPLPLRQLRQHSQRQHAHPRPRARDSDLESLTEFLPWITHSPTTTAFTPPTTSNATPQLQPQPARPRPTLAPLYIPPPVPASTATEASPTETNIPFTNHYVLSTQSLHMYQQQSFAGSTRTLVTPLRPSPHRASRSTAPRGARNAPGGVRTARVVFIEDEGVVRERDGVGRDMSMKKNKGGRGSLGLSICSWVLVGLGIMAIVGFIVGTVFMLREKAG</sequence>
<protein>
    <submittedName>
        <fullName evidence="3">Uncharacterized protein</fullName>
    </submittedName>
</protein>
<feature type="compositionally biased region" description="Basic residues" evidence="1">
    <location>
        <begin position="69"/>
        <end position="81"/>
    </location>
</feature>
<evidence type="ECO:0000256" key="2">
    <source>
        <dbReference type="SAM" id="Phobius"/>
    </source>
</evidence>
<gene>
    <name evidence="3" type="ORF">Ptr86124_007558</name>
</gene>
<proteinExistence type="predicted"/>